<gene>
    <name evidence="2" type="ORF">O181_120317</name>
</gene>
<accession>A0A9Q3KGT8</accession>
<organism evidence="2 3">
    <name type="scientific">Austropuccinia psidii MF-1</name>
    <dbReference type="NCBI Taxonomy" id="1389203"/>
    <lineage>
        <taxon>Eukaryota</taxon>
        <taxon>Fungi</taxon>
        <taxon>Dikarya</taxon>
        <taxon>Basidiomycota</taxon>
        <taxon>Pucciniomycotina</taxon>
        <taxon>Pucciniomycetes</taxon>
        <taxon>Pucciniales</taxon>
        <taxon>Sphaerophragmiaceae</taxon>
        <taxon>Austropuccinia</taxon>
    </lineage>
</organism>
<evidence type="ECO:0000313" key="2">
    <source>
        <dbReference type="EMBL" id="MBW0580602.1"/>
    </source>
</evidence>
<dbReference type="AlphaFoldDB" id="A0A9Q3KGT8"/>
<reference evidence="2" key="1">
    <citation type="submission" date="2021-03" db="EMBL/GenBank/DDBJ databases">
        <title>Draft genome sequence of rust myrtle Austropuccinia psidii MF-1, a brazilian biotype.</title>
        <authorList>
            <person name="Quecine M.C."/>
            <person name="Pachon D.M.R."/>
            <person name="Bonatelli M.L."/>
            <person name="Correr F.H."/>
            <person name="Franceschini L.M."/>
            <person name="Leite T.F."/>
            <person name="Margarido G.R.A."/>
            <person name="Almeida C.A."/>
            <person name="Ferrarezi J.A."/>
            <person name="Labate C.A."/>
        </authorList>
    </citation>
    <scope>NUCLEOTIDE SEQUENCE</scope>
    <source>
        <strain evidence="2">MF-1</strain>
    </source>
</reference>
<protein>
    <submittedName>
        <fullName evidence="2">Uncharacterized protein</fullName>
    </submittedName>
</protein>
<proteinExistence type="predicted"/>
<feature type="region of interest" description="Disordered" evidence="1">
    <location>
        <begin position="1"/>
        <end position="34"/>
    </location>
</feature>
<evidence type="ECO:0000256" key="1">
    <source>
        <dbReference type="SAM" id="MobiDB-lite"/>
    </source>
</evidence>
<evidence type="ECO:0000313" key="3">
    <source>
        <dbReference type="Proteomes" id="UP000765509"/>
    </source>
</evidence>
<comment type="caution">
    <text evidence="2">The sequence shown here is derived from an EMBL/GenBank/DDBJ whole genome shotgun (WGS) entry which is preliminary data.</text>
</comment>
<feature type="compositionally biased region" description="Polar residues" evidence="1">
    <location>
        <begin position="1"/>
        <end position="12"/>
    </location>
</feature>
<sequence>MVHTRNGSNYSIQPDGCGQGRGKTRARSGKSLSRKTFLEDASAAPHFPMSVHTDFDVNSEPEPIEGNILRAEPFPSGSDRNISFLIQRLVQSTKRRVVGDIPKPLAGGHEFILTHQELSGFGEYHRTLRRVEPTAFQRKGQKDKELV</sequence>
<feature type="region of interest" description="Disordered" evidence="1">
    <location>
        <begin position="48"/>
        <end position="73"/>
    </location>
</feature>
<name>A0A9Q3KGT8_9BASI</name>
<dbReference type="Proteomes" id="UP000765509">
    <property type="component" value="Unassembled WGS sequence"/>
</dbReference>
<keyword evidence="3" id="KW-1185">Reference proteome</keyword>
<dbReference type="EMBL" id="AVOT02107943">
    <property type="protein sequence ID" value="MBW0580602.1"/>
    <property type="molecule type" value="Genomic_DNA"/>
</dbReference>